<dbReference type="AlphaFoldDB" id="A0A9X8UJG3"/>
<accession>A0A9X8UJG3</accession>
<sequence length="129" mass="13943">MELTAIVGLAIVAVCIVVLLRQYKPEYALMVSLICSVVIFAAVLGELIPAFDTIRSMMQQVQIDGQYIEILLKSLGICFITQIASESCRDAGESAIASKIELAGKLMLVVLALPMFEEIVSIALGFMAM</sequence>
<keyword evidence="3" id="KW-1185">Reference proteome</keyword>
<dbReference type="OrthoDB" id="1682150at2"/>
<keyword evidence="1" id="KW-0472">Membrane</keyword>
<keyword evidence="1" id="KW-1133">Transmembrane helix</keyword>
<organism evidence="2 3">
    <name type="scientific">Harryflintia acetispora</name>
    <dbReference type="NCBI Taxonomy" id="1849041"/>
    <lineage>
        <taxon>Bacteria</taxon>
        <taxon>Bacillati</taxon>
        <taxon>Bacillota</taxon>
        <taxon>Clostridia</taxon>
        <taxon>Eubacteriales</taxon>
        <taxon>Oscillospiraceae</taxon>
        <taxon>Harryflintia</taxon>
    </lineage>
</organism>
<dbReference type="Proteomes" id="UP000294682">
    <property type="component" value="Unassembled WGS sequence"/>
</dbReference>
<proteinExistence type="predicted"/>
<dbReference type="InterPro" id="IPR025664">
    <property type="entry name" value="Spore_III_AC/AD"/>
</dbReference>
<dbReference type="RefSeq" id="WP_079698440.1">
    <property type="nucleotide sequence ID" value="NZ_JADNAH010000117.1"/>
</dbReference>
<evidence type="ECO:0000313" key="3">
    <source>
        <dbReference type="Proteomes" id="UP000294682"/>
    </source>
</evidence>
<feature type="transmembrane region" description="Helical" evidence="1">
    <location>
        <begin position="5"/>
        <end position="23"/>
    </location>
</feature>
<comment type="caution">
    <text evidence="2">The sequence shown here is derived from an EMBL/GenBank/DDBJ whole genome shotgun (WGS) entry which is preliminary data.</text>
</comment>
<feature type="transmembrane region" description="Helical" evidence="1">
    <location>
        <begin position="29"/>
        <end position="48"/>
    </location>
</feature>
<dbReference type="Pfam" id="PF06686">
    <property type="entry name" value="SpoIIIAC"/>
    <property type="match status" value="2"/>
</dbReference>
<gene>
    <name evidence="2" type="ORF">EDD78_105173</name>
</gene>
<evidence type="ECO:0000256" key="1">
    <source>
        <dbReference type="SAM" id="Phobius"/>
    </source>
</evidence>
<feature type="transmembrane region" description="Helical" evidence="1">
    <location>
        <begin position="106"/>
        <end position="128"/>
    </location>
</feature>
<keyword evidence="1" id="KW-0812">Transmembrane</keyword>
<dbReference type="EMBL" id="SLUK01000005">
    <property type="protein sequence ID" value="TCL43540.1"/>
    <property type="molecule type" value="Genomic_DNA"/>
</dbReference>
<protein>
    <submittedName>
        <fullName evidence="2">Stage III sporulation protein AD</fullName>
    </submittedName>
</protein>
<reference evidence="2 3" key="1">
    <citation type="submission" date="2019-03" db="EMBL/GenBank/DDBJ databases">
        <title>Genomic Encyclopedia of Type Strains, Phase IV (KMG-IV): sequencing the most valuable type-strain genomes for metagenomic binning, comparative biology and taxonomic classification.</title>
        <authorList>
            <person name="Goeker M."/>
        </authorList>
    </citation>
    <scope>NUCLEOTIDE SEQUENCE [LARGE SCALE GENOMIC DNA]</scope>
    <source>
        <strain evidence="2 3">DSM 100433</strain>
    </source>
</reference>
<name>A0A9X8UJG3_9FIRM</name>
<evidence type="ECO:0000313" key="2">
    <source>
        <dbReference type="EMBL" id="TCL43540.1"/>
    </source>
</evidence>